<evidence type="ECO:0000313" key="2">
    <source>
        <dbReference type="EMBL" id="CAD8119264.1"/>
    </source>
</evidence>
<dbReference type="OrthoDB" id="310060at2759"/>
<evidence type="ECO:0000256" key="1">
    <source>
        <dbReference type="SAM" id="MobiDB-lite"/>
    </source>
</evidence>
<organism evidence="2 3">
    <name type="scientific">Paramecium sonneborni</name>
    <dbReference type="NCBI Taxonomy" id="65129"/>
    <lineage>
        <taxon>Eukaryota</taxon>
        <taxon>Sar</taxon>
        <taxon>Alveolata</taxon>
        <taxon>Ciliophora</taxon>
        <taxon>Intramacronucleata</taxon>
        <taxon>Oligohymenophorea</taxon>
        <taxon>Peniculida</taxon>
        <taxon>Parameciidae</taxon>
        <taxon>Paramecium</taxon>
    </lineage>
</organism>
<sequence>MNQLDFSKLRSQINYSPSEIKIRKTPQYIELKNKLIGGVQVIKYQKDLLDVNLTSNFGEERTRQIKEPVCIIDCNHEIFDLYDIFFYQEQAACSTCKKQATKKNIKKEEYYSYIIKHMSEKSFSCSIIGQYFFHSFSEKIQSKARELLLKKEYKILLEQIIQNSNANKNQLKNTFLQLIDQKEKEHNQNNTINITKVLEFSFQCLINCQKIIIPIYLQQCKHLECYEFTNILQLIDDNLNLPRKFQRQSVKCFFQDCKTKIPLNITQLQQQLIFPFEIANAISRDYPFSLKLQWNFQQNQFQNQKAKVFVYLKNPSLQESLQKIKMEYDFLIILKQIINKELDNNLQNKLKFSKYSVSLQEIQFPCRCNYCELQNVKDIKQFIINYFIREKKDQFQCPACNFMHKKVQSLVEIIYFDRYLYQAQINAQDLQQLEYNKQDTKLFRFFLQHQQVDFQQVKKDYQQNKIYPYECSQCILNIKKKIKEPLTLIFCQQKRSIDFKSFKKFLEKNNFNLKNFPQCTCVFCNGKILNITDFYSDSVFKELLSKELDPAKEEYIKQYLIKNYLQNPLDDERIPQFDLMILKYQEQLQLISKQQQNLQDKQQDYEQQNPNQNQFQPQKYKNYQNPPQQNIQNIVFQPQYNKPRIKKISKIEEQNNFNEQQNIQQPFFYLVNGELIPKQLYDMRNS</sequence>
<gene>
    <name evidence="2" type="ORF">PSON_ATCC_30995.1.T1200115</name>
</gene>
<comment type="caution">
    <text evidence="2">The sequence shown here is derived from an EMBL/GenBank/DDBJ whole genome shotgun (WGS) entry which is preliminary data.</text>
</comment>
<dbReference type="EMBL" id="CAJJDN010000120">
    <property type="protein sequence ID" value="CAD8119264.1"/>
    <property type="molecule type" value="Genomic_DNA"/>
</dbReference>
<name>A0A8S1QWL7_9CILI</name>
<accession>A0A8S1QWL7</accession>
<keyword evidence="3" id="KW-1185">Reference proteome</keyword>
<dbReference type="Proteomes" id="UP000692954">
    <property type="component" value="Unassembled WGS sequence"/>
</dbReference>
<evidence type="ECO:0000313" key="3">
    <source>
        <dbReference type="Proteomes" id="UP000692954"/>
    </source>
</evidence>
<protein>
    <submittedName>
        <fullName evidence="2">Uncharacterized protein</fullName>
    </submittedName>
</protein>
<reference evidence="2" key="1">
    <citation type="submission" date="2021-01" db="EMBL/GenBank/DDBJ databases">
        <authorList>
            <consortium name="Genoscope - CEA"/>
            <person name="William W."/>
        </authorList>
    </citation>
    <scope>NUCLEOTIDE SEQUENCE</scope>
</reference>
<dbReference type="AlphaFoldDB" id="A0A8S1QWL7"/>
<proteinExistence type="predicted"/>
<feature type="region of interest" description="Disordered" evidence="1">
    <location>
        <begin position="599"/>
        <end position="626"/>
    </location>
</feature>